<accession>A0A8R2JPN4</accession>
<dbReference type="KEGG" id="api:100574091"/>
<evidence type="ECO:0000313" key="2">
    <source>
        <dbReference type="Proteomes" id="UP000007819"/>
    </source>
</evidence>
<reference evidence="2" key="1">
    <citation type="submission" date="2010-06" db="EMBL/GenBank/DDBJ databases">
        <authorList>
            <person name="Jiang H."/>
            <person name="Abraham K."/>
            <person name="Ali S."/>
            <person name="Alsbrooks S.L."/>
            <person name="Anim B.N."/>
            <person name="Anosike U.S."/>
            <person name="Attaway T."/>
            <person name="Bandaranaike D.P."/>
            <person name="Battles P.K."/>
            <person name="Bell S.N."/>
            <person name="Bell A.V."/>
            <person name="Beltran B."/>
            <person name="Bickham C."/>
            <person name="Bustamante Y."/>
            <person name="Caleb T."/>
            <person name="Canada A."/>
            <person name="Cardenas V."/>
            <person name="Carter K."/>
            <person name="Chacko J."/>
            <person name="Chandrabose M.N."/>
            <person name="Chavez D."/>
            <person name="Chavez A."/>
            <person name="Chen L."/>
            <person name="Chu H.-S."/>
            <person name="Claassen K.J."/>
            <person name="Cockrell R."/>
            <person name="Collins M."/>
            <person name="Cooper J.A."/>
            <person name="Cree A."/>
            <person name="Curry S.M."/>
            <person name="Da Y."/>
            <person name="Dao M.D."/>
            <person name="Das B."/>
            <person name="Davila M.-L."/>
            <person name="Davy-Carroll L."/>
            <person name="Denson S."/>
            <person name="Dinh H."/>
            <person name="Ebong V.E."/>
            <person name="Edwards J.R."/>
            <person name="Egan A."/>
            <person name="El-Daye J."/>
            <person name="Escobedo L."/>
            <person name="Fernandez S."/>
            <person name="Fernando P.R."/>
            <person name="Flagg N."/>
            <person name="Forbes L.D."/>
            <person name="Fowler R.G."/>
            <person name="Fu Q."/>
            <person name="Gabisi R.A."/>
            <person name="Ganer J."/>
            <person name="Garbino Pronczuk A."/>
            <person name="Garcia R.M."/>
            <person name="Garner T."/>
            <person name="Garrett T.E."/>
            <person name="Gonzalez D.A."/>
            <person name="Hamid H."/>
            <person name="Hawkins E.S."/>
            <person name="Hirani K."/>
            <person name="Hogues M.E."/>
            <person name="Hollins B."/>
            <person name="Hsiao C.-H."/>
            <person name="Jabil R."/>
            <person name="James M.L."/>
            <person name="Jhangiani S.N."/>
            <person name="Johnson B."/>
            <person name="Johnson Q."/>
            <person name="Joshi V."/>
            <person name="Kalu J.B."/>
            <person name="Kam C."/>
            <person name="Kashfia A."/>
            <person name="Keebler J."/>
            <person name="Kisamo H."/>
            <person name="Kovar C.L."/>
            <person name="Lago L.A."/>
            <person name="Lai C.-Y."/>
            <person name="Laidlaw J."/>
            <person name="Lara F."/>
            <person name="Le T.-K."/>
            <person name="Lee S.L."/>
            <person name="Legall F.H."/>
            <person name="Lemon S.J."/>
            <person name="Lewis L.R."/>
            <person name="Li B."/>
            <person name="Liu Y."/>
            <person name="Liu Y.-S."/>
            <person name="Lopez J."/>
            <person name="Lozado R.J."/>
            <person name="Lu J."/>
            <person name="Madu R.C."/>
            <person name="Maheshwari M."/>
            <person name="Maheshwari R."/>
            <person name="Malloy K."/>
            <person name="Martinez E."/>
            <person name="Mathew T."/>
            <person name="Mercado I.C."/>
            <person name="Mercado C."/>
            <person name="Meyer B."/>
            <person name="Montgomery K."/>
            <person name="Morgan M.B."/>
            <person name="Munidasa M."/>
            <person name="Nazareth L.V."/>
            <person name="Nelson J."/>
            <person name="Ng B.M."/>
            <person name="Nguyen N.B."/>
            <person name="Nguyen P.Q."/>
            <person name="Nguyen T."/>
            <person name="Obregon M."/>
            <person name="Okwuonu G.O."/>
            <person name="Onwere C.G."/>
            <person name="Orozco G."/>
            <person name="Parra A."/>
            <person name="Patel S."/>
            <person name="Patil S."/>
            <person name="Perez A."/>
            <person name="Perez Y."/>
            <person name="Pham C."/>
            <person name="Primus E.L."/>
            <person name="Pu L.-L."/>
            <person name="Puazo M."/>
            <person name="Qin X."/>
            <person name="Quiroz J.B."/>
            <person name="Reese J."/>
            <person name="Richards S."/>
            <person name="Rives C.M."/>
            <person name="Robberts R."/>
            <person name="Ruiz S.J."/>
            <person name="Ruiz M.J."/>
            <person name="Santibanez J."/>
            <person name="Schneider B.W."/>
            <person name="Sisson I."/>
            <person name="Smith M."/>
            <person name="Sodergren E."/>
            <person name="Song X.-Z."/>
            <person name="Song B.B."/>
            <person name="Summersgill H."/>
            <person name="Thelus R."/>
            <person name="Thornton R.D."/>
            <person name="Trejos Z.Y."/>
            <person name="Usmani K."/>
            <person name="Vattathil S."/>
            <person name="Villasana D."/>
            <person name="Walker D.L."/>
            <person name="Wang S."/>
            <person name="Wang K."/>
            <person name="White C.S."/>
            <person name="Williams A.C."/>
            <person name="Williamson J."/>
            <person name="Wilson K."/>
            <person name="Woghiren I.O."/>
            <person name="Woodworth J.R."/>
            <person name="Worley K.C."/>
            <person name="Wright R.A."/>
            <person name="Wu W."/>
            <person name="Young L."/>
            <person name="Zhang L."/>
            <person name="Zhang J."/>
            <person name="Zhu Y."/>
            <person name="Muzny D.M."/>
            <person name="Weinstock G."/>
            <person name="Gibbs R.A."/>
        </authorList>
    </citation>
    <scope>NUCLEOTIDE SEQUENCE [LARGE SCALE GENOMIC DNA]</scope>
    <source>
        <strain evidence="2">LSR1</strain>
    </source>
</reference>
<evidence type="ECO:0000313" key="1">
    <source>
        <dbReference type="EnsemblMetazoa" id="XP_029343485.1"/>
    </source>
</evidence>
<dbReference type="GeneID" id="100574091"/>
<reference evidence="1" key="2">
    <citation type="submission" date="2022-06" db="UniProtKB">
        <authorList>
            <consortium name="EnsemblMetazoa"/>
        </authorList>
    </citation>
    <scope>IDENTIFICATION</scope>
</reference>
<name>A0A8R2JPN4_ACYPI</name>
<dbReference type="RefSeq" id="XP_029343485.1">
    <property type="nucleotide sequence ID" value="XM_029487625.1"/>
</dbReference>
<dbReference type="Proteomes" id="UP000007819">
    <property type="component" value="Chromosome A1"/>
</dbReference>
<dbReference type="EnsemblMetazoa" id="XM_029487625.1">
    <property type="protein sequence ID" value="XP_029343485.1"/>
    <property type="gene ID" value="LOC100574091"/>
</dbReference>
<protein>
    <submittedName>
        <fullName evidence="1">Uncharacterized protein</fullName>
    </submittedName>
</protein>
<keyword evidence="2" id="KW-1185">Reference proteome</keyword>
<sequence>MLDVNDYDDFMKVFPKYYDTIHEYNELMQSRYLDPVSKDNFKISKEVHPHIIDKDFDGYLSRIVNYSLSPISESKDFLTLIDNFPRPFEPITTYKKRLPNVLITYNPASMTISYS</sequence>
<proteinExistence type="predicted"/>
<dbReference type="AlphaFoldDB" id="A0A8R2JPN4"/>
<organism evidence="1 2">
    <name type="scientific">Acyrthosiphon pisum</name>
    <name type="common">Pea aphid</name>
    <dbReference type="NCBI Taxonomy" id="7029"/>
    <lineage>
        <taxon>Eukaryota</taxon>
        <taxon>Metazoa</taxon>
        <taxon>Ecdysozoa</taxon>
        <taxon>Arthropoda</taxon>
        <taxon>Hexapoda</taxon>
        <taxon>Insecta</taxon>
        <taxon>Pterygota</taxon>
        <taxon>Neoptera</taxon>
        <taxon>Paraneoptera</taxon>
        <taxon>Hemiptera</taxon>
        <taxon>Sternorrhyncha</taxon>
        <taxon>Aphidomorpha</taxon>
        <taxon>Aphidoidea</taxon>
        <taxon>Aphididae</taxon>
        <taxon>Macrosiphini</taxon>
        <taxon>Acyrthosiphon</taxon>
    </lineage>
</organism>